<feature type="domain" description="Aromatic-ring-hydroxylating dioxygenase alpha subunit C-terminal" evidence="9">
    <location>
        <begin position="238"/>
        <end position="337"/>
    </location>
</feature>
<gene>
    <name evidence="10" type="ORF">B0T10DRAFT_447862</name>
</gene>
<comment type="similarity">
    <text evidence="4">Belongs to the choline monooxygenase family.</text>
</comment>
<dbReference type="SUPFAM" id="SSF50022">
    <property type="entry name" value="ISP domain"/>
    <property type="match status" value="1"/>
</dbReference>
<sequence length="388" mass="44928">MSFLKSYFGMGASPAPKPTTTPVEPKETAKKSSGTVVRALPASWYLSQELFELEKRAIFSTRWLLTTHQYRLPQNGDWQKYQMINYHFVVCRDQNGEIKAFHADKDIQHFDINQPGLTSIHVHVDKRGLVWTNLDPSDTPVDWSEDFGGSDTQERLDYYDWDQYEYDHTWEMEGAYNWKLLGDNYNECYHCRVSHPDLRELADINTYKVVPEKSYLMHFGSPTPEMIAKGFKIAPTYFFPNASVNISRNFFMMQRFIPLGIEGSIMRYEVYRNKNATEKEFTDISDMYKRVMSEDKFLAIGAQENIKRGVFINGEMHSDYEMGALWFQGQVRDLVQEHFKKEVEAGHQIGVVESPVTKVAPKIGQVTYAPAEPAFKPLEVNTREMIAV</sequence>
<dbReference type="GO" id="GO:0005506">
    <property type="term" value="F:iron ion binding"/>
    <property type="evidence" value="ECO:0007669"/>
    <property type="project" value="InterPro"/>
</dbReference>
<organism evidence="10 11">
    <name type="scientific">Thelonectria olida</name>
    <dbReference type="NCBI Taxonomy" id="1576542"/>
    <lineage>
        <taxon>Eukaryota</taxon>
        <taxon>Fungi</taxon>
        <taxon>Dikarya</taxon>
        <taxon>Ascomycota</taxon>
        <taxon>Pezizomycotina</taxon>
        <taxon>Sordariomycetes</taxon>
        <taxon>Hypocreomycetidae</taxon>
        <taxon>Hypocreales</taxon>
        <taxon>Nectriaceae</taxon>
        <taxon>Thelonectria</taxon>
    </lineage>
</organism>
<comment type="cofactor">
    <cofactor evidence="1">
        <name>Fe cation</name>
        <dbReference type="ChEBI" id="CHEBI:24875"/>
    </cofactor>
</comment>
<evidence type="ECO:0000313" key="11">
    <source>
        <dbReference type="Proteomes" id="UP000777438"/>
    </source>
</evidence>
<evidence type="ECO:0000256" key="8">
    <source>
        <dbReference type="SAM" id="MobiDB-lite"/>
    </source>
</evidence>
<dbReference type="GO" id="GO:0051537">
    <property type="term" value="F:2 iron, 2 sulfur cluster binding"/>
    <property type="evidence" value="ECO:0007669"/>
    <property type="project" value="InterPro"/>
</dbReference>
<dbReference type="PANTHER" id="PTHR43756">
    <property type="entry name" value="CHOLINE MONOOXYGENASE, CHLOROPLASTIC"/>
    <property type="match status" value="1"/>
</dbReference>
<dbReference type="PANTHER" id="PTHR43756:SF5">
    <property type="entry name" value="CHOLINE MONOOXYGENASE, CHLOROPLASTIC"/>
    <property type="match status" value="1"/>
</dbReference>
<dbReference type="Gene3D" id="2.102.10.10">
    <property type="entry name" value="Rieske [2Fe-2S] iron-sulphur domain"/>
    <property type="match status" value="1"/>
</dbReference>
<evidence type="ECO:0000256" key="3">
    <source>
        <dbReference type="ARBA" id="ARBA00004866"/>
    </source>
</evidence>
<dbReference type="OrthoDB" id="426882at2759"/>
<evidence type="ECO:0000256" key="5">
    <source>
        <dbReference type="ARBA" id="ARBA00012763"/>
    </source>
</evidence>
<protein>
    <recommendedName>
        <fullName evidence="6">Choline monooxygenase, chloroplastic</fullName>
        <ecNumber evidence="5">1.14.15.7</ecNumber>
    </recommendedName>
</protein>
<comment type="function">
    <text evidence="2">Catalyzes the first step of the osmoprotectant glycine betaine synthesis.</text>
</comment>
<feature type="domain" description="Aromatic-ring-hydroxylating dioxygenase alpha subunit C-terminal" evidence="9">
    <location>
        <begin position="162"/>
        <end position="205"/>
    </location>
</feature>
<dbReference type="InterPro" id="IPR001663">
    <property type="entry name" value="Rng_hydr_dOase-A"/>
</dbReference>
<dbReference type="EC" id="1.14.15.7" evidence="5"/>
<evidence type="ECO:0000256" key="6">
    <source>
        <dbReference type="ARBA" id="ARBA00014931"/>
    </source>
</evidence>
<dbReference type="Pfam" id="PF00848">
    <property type="entry name" value="Ring_hydroxyl_A"/>
    <property type="match status" value="2"/>
</dbReference>
<keyword evidence="11" id="KW-1185">Reference proteome</keyword>
<evidence type="ECO:0000259" key="9">
    <source>
        <dbReference type="Pfam" id="PF00848"/>
    </source>
</evidence>
<comment type="catalytic activity">
    <reaction evidence="7">
        <text>choline + 2 reduced [2Fe-2S]-[ferredoxin] + O2 + 2 H(+) = betaine aldehyde hydrate + 2 oxidized [2Fe-2S]-[ferredoxin] + H2O</text>
        <dbReference type="Rhea" id="RHEA:17769"/>
        <dbReference type="Rhea" id="RHEA-COMP:10000"/>
        <dbReference type="Rhea" id="RHEA-COMP:10001"/>
        <dbReference type="ChEBI" id="CHEBI:15354"/>
        <dbReference type="ChEBI" id="CHEBI:15377"/>
        <dbReference type="ChEBI" id="CHEBI:15378"/>
        <dbReference type="ChEBI" id="CHEBI:15379"/>
        <dbReference type="ChEBI" id="CHEBI:15870"/>
        <dbReference type="ChEBI" id="CHEBI:33737"/>
        <dbReference type="ChEBI" id="CHEBI:33738"/>
        <dbReference type="EC" id="1.14.15.7"/>
    </reaction>
</comment>
<evidence type="ECO:0000256" key="4">
    <source>
        <dbReference type="ARBA" id="ARBA00010848"/>
    </source>
</evidence>
<comment type="pathway">
    <text evidence="3">Amine and polyamine biosynthesis; betaine biosynthesis via choline pathway; betaine aldehyde from choline (monooxygenase route): step 1/1.</text>
</comment>
<proteinExistence type="inferred from homology"/>
<dbReference type="Proteomes" id="UP000777438">
    <property type="component" value="Unassembled WGS sequence"/>
</dbReference>
<evidence type="ECO:0000256" key="1">
    <source>
        <dbReference type="ARBA" id="ARBA00001962"/>
    </source>
</evidence>
<dbReference type="EMBL" id="JAGPYM010000031">
    <property type="protein sequence ID" value="KAH6877082.1"/>
    <property type="molecule type" value="Genomic_DNA"/>
</dbReference>
<accession>A0A9P8VX37</accession>
<dbReference type="CDD" id="cd00680">
    <property type="entry name" value="RHO_alpha_C"/>
    <property type="match status" value="1"/>
</dbReference>
<dbReference type="AlphaFoldDB" id="A0A9P8VX37"/>
<dbReference type="InterPro" id="IPR015879">
    <property type="entry name" value="Ring_hydroxy_dOase_asu_C_dom"/>
</dbReference>
<feature type="region of interest" description="Disordered" evidence="8">
    <location>
        <begin position="13"/>
        <end position="32"/>
    </location>
</feature>
<evidence type="ECO:0000313" key="10">
    <source>
        <dbReference type="EMBL" id="KAH6877082.1"/>
    </source>
</evidence>
<comment type="caution">
    <text evidence="10">The sequence shown here is derived from an EMBL/GenBank/DDBJ whole genome shotgun (WGS) entry which is preliminary data.</text>
</comment>
<evidence type="ECO:0000256" key="7">
    <source>
        <dbReference type="ARBA" id="ARBA00049097"/>
    </source>
</evidence>
<reference evidence="10 11" key="1">
    <citation type="journal article" date="2021" name="Nat. Commun.">
        <title>Genetic determinants of endophytism in the Arabidopsis root mycobiome.</title>
        <authorList>
            <person name="Mesny F."/>
            <person name="Miyauchi S."/>
            <person name="Thiergart T."/>
            <person name="Pickel B."/>
            <person name="Atanasova L."/>
            <person name="Karlsson M."/>
            <person name="Huettel B."/>
            <person name="Barry K.W."/>
            <person name="Haridas S."/>
            <person name="Chen C."/>
            <person name="Bauer D."/>
            <person name="Andreopoulos W."/>
            <person name="Pangilinan J."/>
            <person name="LaButti K."/>
            <person name="Riley R."/>
            <person name="Lipzen A."/>
            <person name="Clum A."/>
            <person name="Drula E."/>
            <person name="Henrissat B."/>
            <person name="Kohler A."/>
            <person name="Grigoriev I.V."/>
            <person name="Martin F.M."/>
            <person name="Hacquard S."/>
        </authorList>
    </citation>
    <scope>NUCLEOTIDE SEQUENCE [LARGE SCALE GENOMIC DNA]</scope>
    <source>
        <strain evidence="10 11">MPI-CAGE-CH-0241</strain>
    </source>
</reference>
<name>A0A9P8VX37_9HYPO</name>
<dbReference type="SUPFAM" id="SSF55961">
    <property type="entry name" value="Bet v1-like"/>
    <property type="match status" value="1"/>
</dbReference>
<evidence type="ECO:0000256" key="2">
    <source>
        <dbReference type="ARBA" id="ARBA00002149"/>
    </source>
</evidence>
<dbReference type="InterPro" id="IPR036922">
    <property type="entry name" value="Rieske_2Fe-2S_sf"/>
</dbReference>
<dbReference type="GO" id="GO:0019133">
    <property type="term" value="F:choline monooxygenase activity"/>
    <property type="evidence" value="ECO:0007669"/>
    <property type="project" value="UniProtKB-EC"/>
</dbReference>
<dbReference type="Gene3D" id="3.90.380.10">
    <property type="entry name" value="Naphthalene 1,2-dioxygenase Alpha Subunit, Chain A, domain 1"/>
    <property type="match status" value="2"/>
</dbReference>